<dbReference type="EMBL" id="JBHVZQ010000091">
    <property type="protein sequence ID" value="MFF1279067.1"/>
    <property type="molecule type" value="Genomic_DNA"/>
</dbReference>
<dbReference type="Gene3D" id="3.40.50.11460">
    <property type="match status" value="1"/>
</dbReference>
<dbReference type="Gene3D" id="3.30.300.30">
    <property type="match status" value="1"/>
</dbReference>
<dbReference type="PANTHER" id="PTHR43767:SF12">
    <property type="entry name" value="AMP-DEPENDENT SYNTHETASE AND LIGASE"/>
    <property type="match status" value="1"/>
</dbReference>
<evidence type="ECO:0000256" key="4">
    <source>
        <dbReference type="ARBA" id="ARBA00022737"/>
    </source>
</evidence>
<dbReference type="SMART" id="SM00826">
    <property type="entry name" value="PKS_DH"/>
    <property type="match status" value="1"/>
</dbReference>
<keyword evidence="3" id="KW-0808">Transferase</keyword>
<dbReference type="InterPro" id="IPR020845">
    <property type="entry name" value="AMP-binding_CS"/>
</dbReference>
<dbReference type="InterPro" id="IPR009081">
    <property type="entry name" value="PP-bd_ACP"/>
</dbReference>
<dbReference type="CDD" id="cd04433">
    <property type="entry name" value="AFD_class_I"/>
    <property type="match status" value="1"/>
</dbReference>
<dbReference type="PROSITE" id="PS00455">
    <property type="entry name" value="AMP_BINDING"/>
    <property type="match status" value="1"/>
</dbReference>
<dbReference type="SUPFAM" id="SSF51735">
    <property type="entry name" value="NAD(P)-binding Rossmann-fold domains"/>
    <property type="match status" value="1"/>
</dbReference>
<dbReference type="Pfam" id="PF00550">
    <property type="entry name" value="PP-binding"/>
    <property type="match status" value="1"/>
</dbReference>
<keyword evidence="9" id="KW-1185">Reference proteome</keyword>
<feature type="region of interest" description="C-terminal hotdog fold" evidence="5">
    <location>
        <begin position="699"/>
        <end position="831"/>
    </location>
</feature>
<dbReference type="InterPro" id="IPR049900">
    <property type="entry name" value="PKS_mFAS_DH"/>
</dbReference>
<dbReference type="SUPFAM" id="SSF47336">
    <property type="entry name" value="ACP-like"/>
    <property type="match status" value="1"/>
</dbReference>
<dbReference type="PANTHER" id="PTHR43767">
    <property type="entry name" value="LONG-CHAIN-FATTY-ACID--COA LIGASE"/>
    <property type="match status" value="1"/>
</dbReference>
<feature type="region of interest" description="N-terminal hotdog fold" evidence="5">
    <location>
        <begin position="560"/>
        <end position="686"/>
    </location>
</feature>
<dbReference type="RefSeq" id="WP_388242073.1">
    <property type="nucleotide sequence ID" value="NZ_JBHVZQ010000091.1"/>
</dbReference>
<evidence type="ECO:0000259" key="6">
    <source>
        <dbReference type="PROSITE" id="PS50075"/>
    </source>
</evidence>
<dbReference type="InterPro" id="IPR042099">
    <property type="entry name" value="ANL_N_sf"/>
</dbReference>
<dbReference type="InterPro" id="IPR006162">
    <property type="entry name" value="Ppantetheine_attach_site"/>
</dbReference>
<comment type="caution">
    <text evidence="8">The sequence shown here is derived from an EMBL/GenBank/DDBJ whole genome shotgun (WGS) entry which is preliminary data.</text>
</comment>
<dbReference type="Gene3D" id="1.10.1200.10">
    <property type="entry name" value="ACP-like"/>
    <property type="match status" value="1"/>
</dbReference>
<evidence type="ECO:0000313" key="9">
    <source>
        <dbReference type="Proteomes" id="UP001601627"/>
    </source>
</evidence>
<keyword evidence="2" id="KW-0597">Phosphoprotein</keyword>
<evidence type="ECO:0000256" key="2">
    <source>
        <dbReference type="ARBA" id="ARBA00022553"/>
    </source>
</evidence>
<proteinExistence type="predicted"/>
<evidence type="ECO:0000313" key="8">
    <source>
        <dbReference type="EMBL" id="MFF1279067.1"/>
    </source>
</evidence>
<gene>
    <name evidence="8" type="ORF">ACFVZC_37835</name>
</gene>
<evidence type="ECO:0000256" key="5">
    <source>
        <dbReference type="PROSITE-ProRule" id="PRU01363"/>
    </source>
</evidence>
<dbReference type="InterPro" id="IPR020807">
    <property type="entry name" value="PKS_DH"/>
</dbReference>
<dbReference type="Gene3D" id="3.40.50.12780">
    <property type="entry name" value="N-terminal domain of ligase-like"/>
    <property type="match status" value="1"/>
</dbReference>
<dbReference type="PROSITE" id="PS00012">
    <property type="entry name" value="PHOSPHOPANTETHEINE"/>
    <property type="match status" value="1"/>
</dbReference>
<dbReference type="InterPro" id="IPR045851">
    <property type="entry name" value="AMP-bd_C_sf"/>
</dbReference>
<reference evidence="8 9" key="1">
    <citation type="submission" date="2024-09" db="EMBL/GenBank/DDBJ databases">
        <title>The Natural Products Discovery Center: Release of the First 8490 Sequenced Strains for Exploring Actinobacteria Biosynthetic Diversity.</title>
        <authorList>
            <person name="Kalkreuter E."/>
            <person name="Kautsar S.A."/>
            <person name="Yang D."/>
            <person name="Bader C.D."/>
            <person name="Teijaro C.N."/>
            <person name="Fluegel L."/>
            <person name="Davis C.M."/>
            <person name="Simpson J.R."/>
            <person name="Lauterbach L."/>
            <person name="Steele A.D."/>
            <person name="Gui C."/>
            <person name="Meng S."/>
            <person name="Li G."/>
            <person name="Viehrig K."/>
            <person name="Ye F."/>
            <person name="Su P."/>
            <person name="Kiefer A.F."/>
            <person name="Nichols A."/>
            <person name="Cepeda A.J."/>
            <person name="Yan W."/>
            <person name="Fan B."/>
            <person name="Jiang Y."/>
            <person name="Adhikari A."/>
            <person name="Zheng C.-J."/>
            <person name="Schuster L."/>
            <person name="Cowan T.M."/>
            <person name="Smanski M.J."/>
            <person name="Chevrette M.G."/>
            <person name="De Carvalho L.P.S."/>
            <person name="Shen B."/>
        </authorList>
    </citation>
    <scope>NUCLEOTIDE SEQUENCE [LARGE SCALE GENOMIC DNA]</scope>
    <source>
        <strain evidence="8 9">NPDC058328</strain>
    </source>
</reference>
<dbReference type="PROSITE" id="PS50075">
    <property type="entry name" value="CARRIER"/>
    <property type="match status" value="1"/>
</dbReference>
<comment type="caution">
    <text evidence="5">Lacks conserved residue(s) required for the propagation of feature annotation.</text>
</comment>
<keyword evidence="1" id="KW-0596">Phosphopantetheine</keyword>
<dbReference type="SMART" id="SM00823">
    <property type="entry name" value="PKS_PP"/>
    <property type="match status" value="1"/>
</dbReference>
<dbReference type="InterPro" id="IPR020806">
    <property type="entry name" value="PKS_PP-bd"/>
</dbReference>
<dbReference type="InterPro" id="IPR000873">
    <property type="entry name" value="AMP-dep_synth/lig_dom"/>
</dbReference>
<evidence type="ECO:0000259" key="7">
    <source>
        <dbReference type="PROSITE" id="PS52019"/>
    </source>
</evidence>
<dbReference type="PROSITE" id="PS52019">
    <property type="entry name" value="PKS_MFAS_DH"/>
    <property type="match status" value="1"/>
</dbReference>
<organism evidence="8 9">
    <name type="scientific">Streptomyces marokkonensis</name>
    <dbReference type="NCBI Taxonomy" id="324855"/>
    <lineage>
        <taxon>Bacteria</taxon>
        <taxon>Bacillati</taxon>
        <taxon>Actinomycetota</taxon>
        <taxon>Actinomycetes</taxon>
        <taxon>Kitasatosporales</taxon>
        <taxon>Streptomycetaceae</taxon>
        <taxon>Streptomyces</taxon>
    </lineage>
</organism>
<dbReference type="SMART" id="SM01294">
    <property type="entry name" value="PKS_PP_betabranch"/>
    <property type="match status" value="1"/>
</dbReference>
<dbReference type="InterPro" id="IPR049552">
    <property type="entry name" value="PKS_DH_N"/>
</dbReference>
<dbReference type="Pfam" id="PF13193">
    <property type="entry name" value="AMP-binding_C"/>
    <property type="match status" value="1"/>
</dbReference>
<dbReference type="SUPFAM" id="SSF56801">
    <property type="entry name" value="Acetyl-CoA synthetase-like"/>
    <property type="match status" value="1"/>
</dbReference>
<dbReference type="Proteomes" id="UP001601627">
    <property type="component" value="Unassembled WGS sequence"/>
</dbReference>
<dbReference type="InterPro" id="IPR025110">
    <property type="entry name" value="AMP-bd_C"/>
</dbReference>
<dbReference type="InterPro" id="IPR036736">
    <property type="entry name" value="ACP-like_sf"/>
</dbReference>
<evidence type="ECO:0000256" key="3">
    <source>
        <dbReference type="ARBA" id="ARBA00022679"/>
    </source>
</evidence>
<protein>
    <submittedName>
        <fullName evidence="8">AMP-binding protein</fullName>
    </submittedName>
</protein>
<dbReference type="InterPro" id="IPR036291">
    <property type="entry name" value="NAD(P)-bd_dom_sf"/>
</dbReference>
<feature type="domain" description="Carrier" evidence="6">
    <location>
        <begin position="1276"/>
        <end position="1354"/>
    </location>
</feature>
<dbReference type="Pfam" id="PF00501">
    <property type="entry name" value="AMP-binding"/>
    <property type="match status" value="1"/>
</dbReference>
<accession>A0ABW6QIK7</accession>
<keyword evidence="4" id="KW-0677">Repeat</keyword>
<sequence length="1357" mass="141398">MTADATFRAELMRPLHELLAGHASRRPDRIAFKDARRAVTWAELDRRTARVAGHLVELGLARGASAVIHLANRVEAVESYLAVARAAAVGVPLDPGSTDAELAHLLDDCAARLVITGAAQLPQVRRVLADRPGTSVVLVGQEGEPGFAEAAGLAKGAGEELPRWEDLASSWSLRHPPRDDLGLDEPAWLLYTSGTTGRPRGVVSTQRTSLWATAACNAPLLGLSARDRVVWPMSLFHAVAHNVCVLGAVAVGATVCLTDGPAADEVLRRAAEEDATFLVGVPTMYHRMVELARSAPVAVPRLRVCMVVGSSCPQSLHEAFRSAFGLALLDSYGSTETGGAITTNLPRGPYVPGSCGVPLPGLTLRLTDPRTGEEVRRGAEGEVWVSGPALMLGYHRQPEETARVLSGGWYRTGDLARQDADGYVTITGRLKELIIRGGENIHPREVERVLVRVPGVADAAVAGVPHETLGEVPVAYVVPGAGGVDVEAVLSACRRRLSAYKLPEEIHEVAEVPRNPAGKIARKLLAGLPTRPLWRRPRQGTEPASRSSAAVGLGLDDAGHPLLSAVVELPGRDELVCTGRVTADGCDPTLLRRADGRAVFAGAALLDLVLHAAGRAGCARVRDLVADEPLVLPRHGGVQLRVTVGAPEADGARRVTVHGRRDAHGAARRPWIRHATATVAPAPAAEPGAGPSVWPPPGARRVTGDRAAGRPDAARTPRAVWRRGDEVFVEVELPDWVTAPDRHALHPALPDAALTAALRVAREAAPAGAGPVAAVRWRDVTLHATGASVLRARLRETADGRWELEAADGAGDPVLSARSVACAPLRGEDVRAASAAQQDALFEDSWRPYELPGPAVRPRRWAVAGPDAHGLREALMSAGRPSEGHPDLPALLRAVGEGAPVPDVVVVSPAPRSDTDPAGAVRAAVGEALTWVRHFADPRLARARLVVVTRNAVVTDGEPTPDVGAAAVRGLVGAAQDRAPGRFVLLDTDAGKRSWRRVEDAVACGEPRLALRDGRALVPRAARVPAGPPAAPTGRTALFAGAEAEGAAEALLARNGDGTGPAAPGPLLTGPFAKNAADRLAPAAGTAELLRWDPVDPAGTVRALLDGAPRTVLFTAAVLADGPTTDPRADVEAALRPVVDPALELVRSAPGRGIASVVFATPAPGVAGLADAAVAAVFDVWARALRQAGVPAVSLRGPVGAADEAADLFAAAVATGRTALTAQRPDLSVPRTTGPLTATAALLRDTAGGAVRRTARDAAADPGGLRRRLTALTAAEQEAALLHLVRDRFASALGFATAGQIPEEARTRDLGFDSLTALTARNALESATGLSLPPSVVFDFPTPAGLVRHLRKELLAG</sequence>
<dbReference type="Gene3D" id="3.10.129.110">
    <property type="entry name" value="Polyketide synthase dehydratase"/>
    <property type="match status" value="1"/>
</dbReference>
<evidence type="ECO:0000256" key="1">
    <source>
        <dbReference type="ARBA" id="ARBA00022450"/>
    </source>
</evidence>
<dbReference type="InterPro" id="IPR042104">
    <property type="entry name" value="PKS_dehydratase_sf"/>
</dbReference>
<dbReference type="Pfam" id="PF21089">
    <property type="entry name" value="PKS_DH_N"/>
    <property type="match status" value="1"/>
</dbReference>
<dbReference type="InterPro" id="IPR050237">
    <property type="entry name" value="ATP-dep_AMP-bd_enzyme"/>
</dbReference>
<name>A0ABW6QIK7_9ACTN</name>
<feature type="domain" description="PKS/mFAS DH" evidence="7">
    <location>
        <begin position="560"/>
        <end position="831"/>
    </location>
</feature>